<dbReference type="NCBIfam" id="TIGR03955">
    <property type="entry name" value="rSAM_HydG"/>
    <property type="match status" value="1"/>
</dbReference>
<reference evidence="10 11" key="1">
    <citation type="submission" date="2019-07" db="EMBL/GenBank/DDBJ databases">
        <title>Complete genome of Crassaminicella thermophila SY095.</title>
        <authorList>
            <person name="Li X."/>
        </authorList>
    </citation>
    <scope>NUCLEOTIDE SEQUENCE [LARGE SCALE GENOMIC DNA]</scope>
    <source>
        <strain evidence="10 11">SY095</strain>
    </source>
</reference>
<dbReference type="SFLD" id="SFLDG01081">
    <property type="entry name" value="cleavage_of_the_Ca-Cb_bond_in"/>
    <property type="match status" value="1"/>
</dbReference>
<evidence type="ECO:0000256" key="1">
    <source>
        <dbReference type="ARBA" id="ARBA00001966"/>
    </source>
</evidence>
<dbReference type="PROSITE" id="PS51918">
    <property type="entry name" value="RADICAL_SAM"/>
    <property type="match status" value="1"/>
</dbReference>
<accession>A0A5C0SE31</accession>
<evidence type="ECO:0000256" key="5">
    <source>
        <dbReference type="ARBA" id="ARBA00023004"/>
    </source>
</evidence>
<dbReference type="PANTHER" id="PTHR43583">
    <property type="entry name" value="2-IMINOACETATE SYNTHASE"/>
    <property type="match status" value="1"/>
</dbReference>
<feature type="coiled-coil region" evidence="8">
    <location>
        <begin position="416"/>
        <end position="443"/>
    </location>
</feature>
<dbReference type="SMART" id="SM00876">
    <property type="entry name" value="BATS"/>
    <property type="match status" value="1"/>
</dbReference>
<dbReference type="InterPro" id="IPR006638">
    <property type="entry name" value="Elp3/MiaA/NifB-like_rSAM"/>
</dbReference>
<evidence type="ECO:0000313" key="10">
    <source>
        <dbReference type="EMBL" id="QEK11578.1"/>
    </source>
</evidence>
<dbReference type="CDD" id="cd01335">
    <property type="entry name" value="Radical_SAM"/>
    <property type="match status" value="1"/>
</dbReference>
<dbReference type="GO" id="GO:0005506">
    <property type="term" value="F:iron ion binding"/>
    <property type="evidence" value="ECO:0007669"/>
    <property type="project" value="InterPro"/>
</dbReference>
<dbReference type="InterPro" id="IPR007197">
    <property type="entry name" value="rSAM"/>
</dbReference>
<evidence type="ECO:0000313" key="11">
    <source>
        <dbReference type="Proteomes" id="UP000324646"/>
    </source>
</evidence>
<dbReference type="InterPro" id="IPR024007">
    <property type="entry name" value="FeFe-hyd_mat_HydG"/>
</dbReference>
<keyword evidence="6" id="KW-0411">Iron-sulfur</keyword>
<dbReference type="InterPro" id="IPR013785">
    <property type="entry name" value="Aldolase_TIM"/>
</dbReference>
<evidence type="ECO:0000256" key="2">
    <source>
        <dbReference type="ARBA" id="ARBA00022485"/>
    </source>
</evidence>
<evidence type="ECO:0000259" key="9">
    <source>
        <dbReference type="PROSITE" id="PS51918"/>
    </source>
</evidence>
<protein>
    <submittedName>
        <fullName evidence="10">[FeFe] hydrogenase H-cluster radical SAM maturase HydG</fullName>
    </submittedName>
</protein>
<dbReference type="GO" id="GO:0051539">
    <property type="term" value="F:4 iron, 4 sulfur cluster binding"/>
    <property type="evidence" value="ECO:0007669"/>
    <property type="project" value="UniProtKB-KW"/>
</dbReference>
<dbReference type="InterPro" id="IPR034428">
    <property type="entry name" value="ThiH/NoCL/HydG-like"/>
</dbReference>
<dbReference type="InterPro" id="IPR058240">
    <property type="entry name" value="rSAM_sf"/>
</dbReference>
<dbReference type="InterPro" id="IPR012726">
    <property type="entry name" value="ThiH"/>
</dbReference>
<dbReference type="InterPro" id="IPR010722">
    <property type="entry name" value="BATS_dom"/>
</dbReference>
<keyword evidence="3" id="KW-0949">S-adenosyl-L-methionine</keyword>
<evidence type="ECO:0000256" key="6">
    <source>
        <dbReference type="ARBA" id="ARBA00023014"/>
    </source>
</evidence>
<dbReference type="SFLD" id="SFLDF00301">
    <property type="entry name" value="2-iminoacetate_synthase_(ThiH)"/>
    <property type="match status" value="1"/>
</dbReference>
<dbReference type="SFLD" id="SFLDS00029">
    <property type="entry name" value="Radical_SAM"/>
    <property type="match status" value="1"/>
</dbReference>
<keyword evidence="5" id="KW-0408">Iron</keyword>
<comment type="cofactor">
    <cofactor evidence="7">
        <name>[2Fe-2S] cluster</name>
        <dbReference type="ChEBI" id="CHEBI:190135"/>
    </cofactor>
</comment>
<dbReference type="AlphaFoldDB" id="A0A5C0SE31"/>
<keyword evidence="4" id="KW-0479">Metal-binding</keyword>
<dbReference type="SFLD" id="SFLDF00319">
    <property type="entry name" value="Fe_hydrogenase_maturase_(HydG"/>
    <property type="match status" value="1"/>
</dbReference>
<dbReference type="KEGG" id="crs:FQB35_03925"/>
<keyword evidence="11" id="KW-1185">Reference proteome</keyword>
<dbReference type="GO" id="GO:0003824">
    <property type="term" value="F:catalytic activity"/>
    <property type="evidence" value="ECO:0007669"/>
    <property type="project" value="InterPro"/>
</dbReference>
<dbReference type="SFLD" id="SFLDG01060">
    <property type="entry name" value="BATS_domain_containing"/>
    <property type="match status" value="1"/>
</dbReference>
<keyword evidence="2" id="KW-0004">4Fe-4S</keyword>
<evidence type="ECO:0000256" key="8">
    <source>
        <dbReference type="SAM" id="Coils"/>
    </source>
</evidence>
<feature type="domain" description="Radical SAM core" evidence="9">
    <location>
        <begin position="75"/>
        <end position="301"/>
    </location>
</feature>
<dbReference type="Gene3D" id="3.20.20.70">
    <property type="entry name" value="Aldolase class I"/>
    <property type="match status" value="1"/>
</dbReference>
<evidence type="ECO:0000256" key="4">
    <source>
        <dbReference type="ARBA" id="ARBA00022723"/>
    </source>
</evidence>
<dbReference type="GO" id="GO:0009228">
    <property type="term" value="P:thiamine biosynthetic process"/>
    <property type="evidence" value="ECO:0007669"/>
    <property type="project" value="InterPro"/>
</dbReference>
<keyword evidence="8" id="KW-0175">Coiled coil</keyword>
<comment type="cofactor">
    <cofactor evidence="1">
        <name>[4Fe-4S] cluster</name>
        <dbReference type="ChEBI" id="CHEBI:49883"/>
    </cofactor>
</comment>
<gene>
    <name evidence="10" type="primary">hydG</name>
    <name evidence="10" type="ORF">FQB35_03925</name>
</gene>
<dbReference type="SUPFAM" id="SSF102114">
    <property type="entry name" value="Radical SAM enzymes"/>
    <property type="match status" value="1"/>
</dbReference>
<proteinExistence type="predicted"/>
<dbReference type="Proteomes" id="UP000324646">
    <property type="component" value="Chromosome"/>
</dbReference>
<dbReference type="Pfam" id="PF06968">
    <property type="entry name" value="BATS"/>
    <property type="match status" value="1"/>
</dbReference>
<sequence>MVNTHEIINEEKIHDLLEKGKKASKKEILEIIEKARDCYGLTLEEAAVLLQIEDTQLLEKLFDAARYIKDKIYGNRIVIFAPLYTSNECTNNCLYCGFRSANKELHRRTLSADEVVNEARAIESQGHKRILLVCGEDPKKTHIDHITDSVSAIYENVDIRRINVNAAPMSVEDFKKLKAVGIGTFQIFQETYHRETYKKMHPTGFKSDYDYRLTAIERAFEAGIDDFGIGALLGLYDYKFDVLGTLMHSQYMDDKYSVGPHTISIPRLRPALGSALETVPYPINDEEFKKIIAVYRLTVPYTGIILSTREAPALRDELLNLGVSQISAGSRTNPGGYEEDDREATQFETSDERTLDEMLQVVCEQGHLPSFCTACYRANRTGEAFMELAKDAHIHEFCQPNAILTFKENLVRFASAKTKEKGEKMIEKELQKIEDEKVKAETIKRLERIENGEKDLYF</sequence>
<dbReference type="EMBL" id="CP042243">
    <property type="protein sequence ID" value="QEK11578.1"/>
    <property type="molecule type" value="Genomic_DNA"/>
</dbReference>
<dbReference type="RefSeq" id="WP_148808733.1">
    <property type="nucleotide sequence ID" value="NZ_CP042243.1"/>
</dbReference>
<name>A0A5C0SE31_CRATE</name>
<dbReference type="OrthoDB" id="9801120at2"/>
<evidence type="ECO:0000256" key="7">
    <source>
        <dbReference type="ARBA" id="ARBA00034078"/>
    </source>
</evidence>
<dbReference type="Pfam" id="PF04055">
    <property type="entry name" value="Radical_SAM"/>
    <property type="match status" value="1"/>
</dbReference>
<organism evidence="10 11">
    <name type="scientific">Crassaminicella thermophila</name>
    <dbReference type="NCBI Taxonomy" id="2599308"/>
    <lineage>
        <taxon>Bacteria</taxon>
        <taxon>Bacillati</taxon>
        <taxon>Bacillota</taxon>
        <taxon>Clostridia</taxon>
        <taxon>Eubacteriales</taxon>
        <taxon>Clostridiaceae</taxon>
        <taxon>Crassaminicella</taxon>
    </lineage>
</organism>
<evidence type="ECO:0000256" key="3">
    <source>
        <dbReference type="ARBA" id="ARBA00022691"/>
    </source>
</evidence>
<dbReference type="PANTHER" id="PTHR43583:SF2">
    <property type="entry name" value="THIAZOLE BIOSYNTHESIS PROTEIN"/>
    <property type="match status" value="1"/>
</dbReference>
<dbReference type="SMART" id="SM00729">
    <property type="entry name" value="Elp3"/>
    <property type="match status" value="1"/>
</dbReference>